<evidence type="ECO:0000256" key="1">
    <source>
        <dbReference type="SAM" id="Phobius"/>
    </source>
</evidence>
<sequence>MKKPSCQKGFIFDGFPTTVARPRSLMRCFKHKELIHGIDDVTGEPLMQVIYRLLHIYLPLLIMAYNVKLLKLRSDIRTGILSTTAYYNLFLNINYILGFKLQQMLVMKVDLLLIVKKTRRVLSCLKQPLATPDSSLVIIIL</sequence>
<accession>A0AAU9LIH2</accession>
<name>A0AAU9LIH2_9ASTR</name>
<proteinExistence type="predicted"/>
<dbReference type="EMBL" id="CAKMRJ010000002">
    <property type="protein sequence ID" value="CAH1415763.1"/>
    <property type="molecule type" value="Genomic_DNA"/>
</dbReference>
<organism evidence="2 3">
    <name type="scientific">Lactuca virosa</name>
    <dbReference type="NCBI Taxonomy" id="75947"/>
    <lineage>
        <taxon>Eukaryota</taxon>
        <taxon>Viridiplantae</taxon>
        <taxon>Streptophyta</taxon>
        <taxon>Embryophyta</taxon>
        <taxon>Tracheophyta</taxon>
        <taxon>Spermatophyta</taxon>
        <taxon>Magnoliopsida</taxon>
        <taxon>eudicotyledons</taxon>
        <taxon>Gunneridae</taxon>
        <taxon>Pentapetalae</taxon>
        <taxon>asterids</taxon>
        <taxon>campanulids</taxon>
        <taxon>Asterales</taxon>
        <taxon>Asteraceae</taxon>
        <taxon>Cichorioideae</taxon>
        <taxon>Cichorieae</taxon>
        <taxon>Lactucinae</taxon>
        <taxon>Lactuca</taxon>
    </lineage>
</organism>
<protein>
    <recommendedName>
        <fullName evidence="4">Adenylate kinase</fullName>
    </recommendedName>
</protein>
<feature type="transmembrane region" description="Helical" evidence="1">
    <location>
        <begin position="49"/>
        <end position="67"/>
    </location>
</feature>
<dbReference type="Proteomes" id="UP001157418">
    <property type="component" value="Unassembled WGS sequence"/>
</dbReference>
<keyword evidence="1" id="KW-1133">Transmembrane helix</keyword>
<reference evidence="2 3" key="1">
    <citation type="submission" date="2022-01" db="EMBL/GenBank/DDBJ databases">
        <authorList>
            <person name="Xiong W."/>
            <person name="Schranz E."/>
        </authorList>
    </citation>
    <scope>NUCLEOTIDE SEQUENCE [LARGE SCALE GENOMIC DNA]</scope>
</reference>
<comment type="caution">
    <text evidence="2">The sequence shown here is derived from an EMBL/GenBank/DDBJ whole genome shotgun (WGS) entry which is preliminary data.</text>
</comment>
<keyword evidence="1" id="KW-0812">Transmembrane</keyword>
<dbReference type="AlphaFoldDB" id="A0AAU9LIH2"/>
<gene>
    <name evidence="2" type="ORF">LVIROSA_LOCUS3586</name>
</gene>
<evidence type="ECO:0000313" key="2">
    <source>
        <dbReference type="EMBL" id="CAH1415763.1"/>
    </source>
</evidence>
<keyword evidence="3" id="KW-1185">Reference proteome</keyword>
<evidence type="ECO:0008006" key="4">
    <source>
        <dbReference type="Google" id="ProtNLM"/>
    </source>
</evidence>
<keyword evidence="1" id="KW-0472">Membrane</keyword>
<evidence type="ECO:0000313" key="3">
    <source>
        <dbReference type="Proteomes" id="UP001157418"/>
    </source>
</evidence>